<dbReference type="CDD" id="cd18785">
    <property type="entry name" value="SF2_C"/>
    <property type="match status" value="1"/>
</dbReference>
<dbReference type="PANTHER" id="PTHR47957">
    <property type="entry name" value="ATP-DEPENDENT HELICASE HRQ1"/>
    <property type="match status" value="1"/>
</dbReference>
<dbReference type="InterPro" id="IPR027417">
    <property type="entry name" value="P-loop_NTPase"/>
</dbReference>
<gene>
    <name evidence="2" type="ORF">AMPC_17280</name>
</gene>
<dbReference type="SUPFAM" id="SSF52540">
    <property type="entry name" value="P-loop containing nucleoside triphosphate hydrolases"/>
    <property type="match status" value="2"/>
</dbReference>
<reference evidence="3" key="1">
    <citation type="journal article" date="2022" name="Int. J. Syst. Evol. Microbiol.">
        <title>Anaeromyxobacter oryzae sp. nov., Anaeromyxobacter diazotrophicus sp. nov. and Anaeromyxobacter paludicola sp. nov., isolated from paddy soils.</title>
        <authorList>
            <person name="Itoh H."/>
            <person name="Xu Z."/>
            <person name="Mise K."/>
            <person name="Masuda Y."/>
            <person name="Ushijima N."/>
            <person name="Hayakawa C."/>
            <person name="Shiratori Y."/>
            <person name="Senoo K."/>
        </authorList>
    </citation>
    <scope>NUCLEOTIDE SEQUENCE [LARGE SCALE GENOMIC DNA]</scope>
    <source>
        <strain evidence="3">Red630</strain>
    </source>
</reference>
<organism evidence="2 3">
    <name type="scientific">Anaeromyxobacter paludicola</name>
    <dbReference type="NCBI Taxonomy" id="2918171"/>
    <lineage>
        <taxon>Bacteria</taxon>
        <taxon>Pseudomonadati</taxon>
        <taxon>Myxococcota</taxon>
        <taxon>Myxococcia</taxon>
        <taxon>Myxococcales</taxon>
        <taxon>Cystobacterineae</taxon>
        <taxon>Anaeromyxobacteraceae</taxon>
        <taxon>Anaeromyxobacter</taxon>
    </lineage>
</organism>
<dbReference type="PROSITE" id="PS51192">
    <property type="entry name" value="HELICASE_ATP_BIND_1"/>
    <property type="match status" value="1"/>
</dbReference>
<feature type="domain" description="Helicase ATP-binding" evidence="1">
    <location>
        <begin position="244"/>
        <end position="469"/>
    </location>
</feature>
<sequence length="1836" mass="203159">MTTDEQAVLQALYDAERPFLEMGQFDVWSTPQSIADALPEGNTRRFDATWVRSVLERLWTDRRVLQVPIGTGNYALQDVVLRDRDSFGTGESRLPVEQNDCRGDDPHPFERVAIYATSVGTQYRSRVAEVARLLGRNYQRFKMLPSTGMLRYERRPQKRPEYVVDLGELAKRLSAEIKAGTLSLEPDDTAHKLAANVDRPLLTKATEAVLLALAEMFVSRGQPPCLAPFQERSIVATLCGLYSPGFRTQFDGQVVTAGVGSGKSFAFQIGALIHVAYHALRGLRRVRVLLLYPRVVLAANQFQDLEFLLHRVEQRLGAPIGQPILDAGGQLAELTGGDSGPVKGKLFNAIKDAYQGSNQILISNLDTLANRLVHPEASEGLCKDLDLIVFDEVHLLSGLYGAHARMLLRRLALLRAAWTERRKRPADPFSALLGHLHAVTPAYLIGASATIAEPCQHFARLASREPSRFLHVDVDSPEETGWVHHLFLRQRPEASSMTAATNAVSCLIHNRRDGLHHEYYADGDGGLASLDRLPNPVQPGSVVARPTPLIHKTLGFSDSLDGVNRWADLVLDNERSKSMAMNSSPNPATSGLPYFVRFQEPLWRTVHHLTFGDKTPVWQKRLFAEYGSLCRDCKRGVRRETARVPAGLTQAQRDAIQRLWDINPENGECYLNRLGIASERFDNPLFEPIRAMAQTPQVANLDRCGFFSTGLCWWWSRDHLGNNHPEPATGAQPVSGFKKPQQNAAGKYMPLNAIRTRAFTSKSEFEAGNSINDIFRASPVRLFRDRGFADTLGENCSFVIGSPRIEVGVDLARVSDGITFRAMRDPASLQQKVGRVGRERQSDSVLVHVVTENTRDHFYARNPRIALDPDYLQPIPLHEGNLIVARNHFFMGLFDFLVLMGADPAADRIADDGDRIALINDHKNKDSFSGWDRKVQAVYRFLFSADPSSAGHRACASRYLELLGARPGDIECAGHDASLAPADAPLSREAGALDVLRHEFGPKFLLTPLPFKGKAVTLAELCATRFSPPFKDVPGLPRHSDFLRALPQDEPLQKRSYLFQLLTQPLFRRGIPLAKGLPGNQPYLWTPNFFEAVGKEYIRIFDQGPNWQKDLAYETYGLALSLLPPGTVSYRYKEVPQKVPVNRCGAVGVNVEVPQLAGVRLDTTNAEFFEPANCPDLTDADLPVEFGSEGTPVPVVRQRQIGLTPASSEPLITSEGLLADGDERAATGDQGIFSLPTPPRCFALRWYRITSSDSGASSIACRVAERFRSPGGTALPPLALPPVSQLFRSITIDRQMAVTEFVWGLDRHFMTRQVEAARLIYRDADPQNSRRVALGHHFETVGMKFDIDFGSGSRLGGFIDEVLSRESSPAFQALLAHALHEFLAESATNAPTQGTGWWVQRSRPSTFTVRTLKTIIWFHLLENWHPAPNTNSRPTTPPNFSLDDVVGCFTPGHSRYIDDARFERVCRWVAGIQNLTAADDRLDTLLGYRENFQSAVENRAGLDHSLLRRTARDLLLNGLGITLQSTALRVTGAEDRDLSYFYKVANDTDASIFLFDSDETGNGTIDLVARNFYVSPVERLLTARLRALGGQADPLPTIDFMDALEDALQECDTSQAAHLAFHGTVASAKALEGLESARKGERQIAGPVFDFICNGLGAPSFDYTLLLQACPEFLAHVSAYPCHSAPLVPSPLYPNFQSLEAAMGFCVDGCVSCVVAPEQNLHGPLSAKDSVSKILLDALYRTQVCERGDEFTKLFYPGAQVARTELHNSLAIRVAENLGRSPSQFPPFTIDLKVGSKSVPLTVVRATSVGPWARVFRPTWDPAPAPTDRVRPRMPL</sequence>
<evidence type="ECO:0000259" key="1">
    <source>
        <dbReference type="PROSITE" id="PS51192"/>
    </source>
</evidence>
<dbReference type="Gene3D" id="3.40.50.300">
    <property type="entry name" value="P-loop containing nucleotide triphosphate hydrolases"/>
    <property type="match status" value="2"/>
</dbReference>
<dbReference type="EMBL" id="AP025592">
    <property type="protein sequence ID" value="BDG08615.1"/>
    <property type="molecule type" value="Genomic_DNA"/>
</dbReference>
<dbReference type="Proteomes" id="UP001162734">
    <property type="component" value="Chromosome"/>
</dbReference>
<protein>
    <recommendedName>
        <fullName evidence="1">Helicase ATP-binding domain-containing protein</fullName>
    </recommendedName>
</protein>
<dbReference type="SMART" id="SM00487">
    <property type="entry name" value="DEXDc"/>
    <property type="match status" value="1"/>
</dbReference>
<dbReference type="Pfam" id="PF00270">
    <property type="entry name" value="DEAD"/>
    <property type="match status" value="1"/>
</dbReference>
<name>A0ABN6N635_9BACT</name>
<proteinExistence type="predicted"/>
<accession>A0ABN6N635</accession>
<dbReference type="RefSeq" id="WP_248345794.1">
    <property type="nucleotide sequence ID" value="NZ_AP025592.1"/>
</dbReference>
<dbReference type="InterPro" id="IPR014001">
    <property type="entry name" value="Helicase_ATP-bd"/>
</dbReference>
<evidence type="ECO:0000313" key="3">
    <source>
        <dbReference type="Proteomes" id="UP001162734"/>
    </source>
</evidence>
<dbReference type="InterPro" id="IPR011545">
    <property type="entry name" value="DEAD/DEAH_box_helicase_dom"/>
</dbReference>
<evidence type="ECO:0000313" key="2">
    <source>
        <dbReference type="EMBL" id="BDG08615.1"/>
    </source>
</evidence>
<dbReference type="PANTHER" id="PTHR47957:SF3">
    <property type="entry name" value="ATP-DEPENDENT HELICASE HRQ1"/>
    <property type="match status" value="1"/>
</dbReference>
<keyword evidence="3" id="KW-1185">Reference proteome</keyword>